<keyword evidence="1" id="KW-1133">Transmembrane helix</keyword>
<dbReference type="EMBL" id="CASHTH010000261">
    <property type="protein sequence ID" value="CAI7996042.1"/>
    <property type="molecule type" value="Genomic_DNA"/>
</dbReference>
<evidence type="ECO:0000313" key="2">
    <source>
        <dbReference type="EMBL" id="CAI7996042.1"/>
    </source>
</evidence>
<dbReference type="Gene3D" id="3.30.200.20">
    <property type="entry name" value="Phosphorylase Kinase, domain 1"/>
    <property type="match status" value="1"/>
</dbReference>
<evidence type="ECO:0000313" key="3">
    <source>
        <dbReference type="Proteomes" id="UP001174909"/>
    </source>
</evidence>
<comment type="caution">
    <text evidence="2">The sequence shown here is derived from an EMBL/GenBank/DDBJ whole genome shotgun (WGS) entry which is preliminary data.</text>
</comment>
<feature type="non-terminal residue" evidence="2">
    <location>
        <position position="136"/>
    </location>
</feature>
<feature type="transmembrane region" description="Helical" evidence="1">
    <location>
        <begin position="25"/>
        <end position="53"/>
    </location>
</feature>
<protein>
    <submittedName>
        <fullName evidence="2">Uncharacterized protein</fullName>
    </submittedName>
</protein>
<dbReference type="AlphaFoldDB" id="A0AA35QXI0"/>
<evidence type="ECO:0000256" key="1">
    <source>
        <dbReference type="SAM" id="Phobius"/>
    </source>
</evidence>
<gene>
    <name evidence="2" type="ORF">GBAR_LOCUS1805</name>
</gene>
<keyword evidence="3" id="KW-1185">Reference proteome</keyword>
<organism evidence="2 3">
    <name type="scientific">Geodia barretti</name>
    <name type="common">Barrett's horny sponge</name>
    <dbReference type="NCBI Taxonomy" id="519541"/>
    <lineage>
        <taxon>Eukaryota</taxon>
        <taxon>Metazoa</taxon>
        <taxon>Porifera</taxon>
        <taxon>Demospongiae</taxon>
        <taxon>Heteroscleromorpha</taxon>
        <taxon>Tetractinellida</taxon>
        <taxon>Astrophorina</taxon>
        <taxon>Geodiidae</taxon>
        <taxon>Geodia</taxon>
    </lineage>
</organism>
<reference evidence="2" key="1">
    <citation type="submission" date="2023-03" db="EMBL/GenBank/DDBJ databases">
        <authorList>
            <person name="Steffen K."/>
            <person name="Cardenas P."/>
        </authorList>
    </citation>
    <scope>NUCLEOTIDE SEQUENCE</scope>
</reference>
<feature type="non-terminal residue" evidence="2">
    <location>
        <position position="1"/>
    </location>
</feature>
<accession>A0AA35QXI0</accession>
<proteinExistence type="predicted"/>
<keyword evidence="1" id="KW-0472">Membrane</keyword>
<keyword evidence="1" id="KW-0812">Transmembrane</keyword>
<dbReference type="Proteomes" id="UP001174909">
    <property type="component" value="Unassembled WGS sequence"/>
</dbReference>
<sequence>VIERYPEFYTNCSAVFEEPGSEVDLYVYVVGSLGLVALAVTVLLTALAISHFCRRYRLRKQMRRALLTCNPMFTRCDPSNKHCGSALWEAPKADDWELPSPSILLTDEQPLGEGCFGTVHRGVVKGPILHSRTMKN</sequence>
<name>A0AA35QXI0_GEOBA</name>